<name>A0A5K7YUY3_9BACT</name>
<organism evidence="1 2">
    <name type="scientific">Desulfosarcina alkanivorans</name>
    <dbReference type="NCBI Taxonomy" id="571177"/>
    <lineage>
        <taxon>Bacteria</taxon>
        <taxon>Pseudomonadati</taxon>
        <taxon>Thermodesulfobacteriota</taxon>
        <taxon>Desulfobacteria</taxon>
        <taxon>Desulfobacterales</taxon>
        <taxon>Desulfosarcinaceae</taxon>
        <taxon>Desulfosarcina</taxon>
    </lineage>
</organism>
<dbReference type="Gene3D" id="3.90.1720.10">
    <property type="entry name" value="endopeptidase domain like (from Nostoc punctiforme)"/>
    <property type="match status" value="1"/>
</dbReference>
<dbReference type="EMBL" id="AP021874">
    <property type="protein sequence ID" value="BBO68497.1"/>
    <property type="molecule type" value="Genomic_DNA"/>
</dbReference>
<reference evidence="1 2" key="1">
    <citation type="submission" date="2019-11" db="EMBL/GenBank/DDBJ databases">
        <title>Comparative genomics of hydrocarbon-degrading Desulfosarcina strains.</title>
        <authorList>
            <person name="Watanabe M."/>
            <person name="Kojima H."/>
            <person name="Fukui M."/>
        </authorList>
    </citation>
    <scope>NUCLEOTIDE SEQUENCE [LARGE SCALE GENOMIC DNA]</scope>
    <source>
        <strain evidence="1 2">PL12</strain>
    </source>
</reference>
<dbReference type="AlphaFoldDB" id="A0A5K7YUY3"/>
<dbReference type="PANTHER" id="PTHR47112">
    <property type="entry name" value="PX DOMAIN-CONTAINING PROTEIN"/>
    <property type="match status" value="1"/>
</dbReference>
<sequence length="204" mass="22309">MAIYDDVRERLDTGDIVLFSGKGLISMGLKIGALCTWSHVAMVVRVKQPDVALLYQATPVCKAKDFVDGNLKNGVQINVMSEAVKAYNGTIAVRHLSVDRTPGMLDALSRFRQEMKDRPYEAHIIQMVKAVWDGPMGHVEEDLSSLFCSELVGEAYQRMGLLPDNECGGKPCTEYTPKNFSTEGGGLDLLLGATLGEEIVIKEG</sequence>
<dbReference type="KEGG" id="dalk:DSCA_24270"/>
<evidence type="ECO:0008006" key="3">
    <source>
        <dbReference type="Google" id="ProtNLM"/>
    </source>
</evidence>
<proteinExistence type="predicted"/>
<accession>A0A5K7YUY3</accession>
<dbReference type="InterPro" id="IPR038765">
    <property type="entry name" value="Papain-like_cys_pep_sf"/>
</dbReference>
<dbReference type="Proteomes" id="UP000427906">
    <property type="component" value="Chromosome"/>
</dbReference>
<dbReference type="OrthoDB" id="2843884at2"/>
<evidence type="ECO:0000313" key="2">
    <source>
        <dbReference type="Proteomes" id="UP000427906"/>
    </source>
</evidence>
<protein>
    <recommendedName>
        <fullName evidence="3">Permuted papain-like amidase enzyme, YaeF/YiiX, C92 family</fullName>
    </recommendedName>
</protein>
<dbReference type="SUPFAM" id="SSF54001">
    <property type="entry name" value="Cysteine proteinases"/>
    <property type="match status" value="1"/>
</dbReference>
<evidence type="ECO:0000313" key="1">
    <source>
        <dbReference type="EMBL" id="BBO68497.1"/>
    </source>
</evidence>
<keyword evidence="2" id="KW-1185">Reference proteome</keyword>
<dbReference type="RefSeq" id="WP_155316653.1">
    <property type="nucleotide sequence ID" value="NZ_AP021874.1"/>
</dbReference>
<dbReference type="PANTHER" id="PTHR47112:SF1">
    <property type="entry name" value="PX DOMAIN-CONTAINING PROTEIN"/>
    <property type="match status" value="1"/>
</dbReference>
<gene>
    <name evidence="1" type="ORF">DSCA_24270</name>
</gene>